<keyword evidence="3" id="KW-1185">Reference proteome</keyword>
<evidence type="ECO:0000313" key="3">
    <source>
        <dbReference type="Proteomes" id="UP001153269"/>
    </source>
</evidence>
<sequence length="90" mass="9485">MSLTSKAMTGPSIRADRRLKSRHLAESPGSITSIVCCRTGSRGSRCASKGLSSRSEWDTPTETPGGTPPLRHLWDTPTETPGAGTLSSSI</sequence>
<dbReference type="EMBL" id="CADEAL010000619">
    <property type="protein sequence ID" value="CAB1422899.1"/>
    <property type="molecule type" value="Genomic_DNA"/>
</dbReference>
<evidence type="ECO:0000256" key="1">
    <source>
        <dbReference type="SAM" id="MobiDB-lite"/>
    </source>
</evidence>
<dbReference type="Proteomes" id="UP001153269">
    <property type="component" value="Unassembled WGS sequence"/>
</dbReference>
<feature type="compositionally biased region" description="Low complexity" evidence="1">
    <location>
        <begin position="60"/>
        <end position="69"/>
    </location>
</feature>
<dbReference type="AlphaFoldDB" id="A0A9N7YG10"/>
<protein>
    <submittedName>
        <fullName evidence="2">Uncharacterized protein</fullName>
    </submittedName>
</protein>
<organism evidence="2 3">
    <name type="scientific">Pleuronectes platessa</name>
    <name type="common">European plaice</name>
    <dbReference type="NCBI Taxonomy" id="8262"/>
    <lineage>
        <taxon>Eukaryota</taxon>
        <taxon>Metazoa</taxon>
        <taxon>Chordata</taxon>
        <taxon>Craniata</taxon>
        <taxon>Vertebrata</taxon>
        <taxon>Euteleostomi</taxon>
        <taxon>Actinopterygii</taxon>
        <taxon>Neopterygii</taxon>
        <taxon>Teleostei</taxon>
        <taxon>Neoteleostei</taxon>
        <taxon>Acanthomorphata</taxon>
        <taxon>Carangaria</taxon>
        <taxon>Pleuronectiformes</taxon>
        <taxon>Pleuronectoidei</taxon>
        <taxon>Pleuronectidae</taxon>
        <taxon>Pleuronectes</taxon>
    </lineage>
</organism>
<accession>A0A9N7YG10</accession>
<evidence type="ECO:0000313" key="2">
    <source>
        <dbReference type="EMBL" id="CAB1422899.1"/>
    </source>
</evidence>
<proteinExistence type="predicted"/>
<gene>
    <name evidence="2" type="ORF">PLEPLA_LOCUS10817</name>
</gene>
<name>A0A9N7YG10_PLEPL</name>
<comment type="caution">
    <text evidence="2">The sequence shown here is derived from an EMBL/GenBank/DDBJ whole genome shotgun (WGS) entry which is preliminary data.</text>
</comment>
<feature type="region of interest" description="Disordered" evidence="1">
    <location>
        <begin position="41"/>
        <end position="90"/>
    </location>
</feature>
<reference evidence="2" key="1">
    <citation type="submission" date="2020-03" db="EMBL/GenBank/DDBJ databases">
        <authorList>
            <person name="Weist P."/>
        </authorList>
    </citation>
    <scope>NUCLEOTIDE SEQUENCE</scope>
</reference>
<feature type="region of interest" description="Disordered" evidence="1">
    <location>
        <begin position="1"/>
        <end position="26"/>
    </location>
</feature>